<keyword evidence="3" id="KW-1185">Reference proteome</keyword>
<evidence type="ECO:0000313" key="2">
    <source>
        <dbReference type="EMBL" id="CAK9203888.1"/>
    </source>
</evidence>
<dbReference type="Proteomes" id="UP001497512">
    <property type="component" value="Chromosome 14"/>
</dbReference>
<dbReference type="PANTHER" id="PTHR33625">
    <property type="entry name" value="OS08G0179900 PROTEIN"/>
    <property type="match status" value="1"/>
</dbReference>
<name>A0ABP0TSG1_9BRYO</name>
<sequence>MPSSHSQHPPLHSTLCPRACAGTTLSSQFSSPRESLRQARRASQEEGCTPRPVQSRFLEVFPRSSIQQRQNVTMLRSLSKVAGSAAAAVAAVSGPVSAHVDSSAATKRSKSSLSHPSSGPFYMDDEYDFCQEDIAKGGELLSKLGGVPSQEEAEEAARELQTNFIKNSELRSPSSRTLGPNINEGPISEVESVSMLASTERCYNVQELTSTVVQKGSPSADQMQAVTSQGGNNVVTWCVDLLQRDPNVQAAVVSLARDPAIWKAFVNNEKVQELMQSRDMNPPQLNDDGQASGFNYEQERVNPFLVALHCVQNVVWQVMDTLVDLVNSVFGFVDRKLFGEQDSDPLDKTFKACMVLTILVLALVVIKRGPVVA</sequence>
<gene>
    <name evidence="2" type="ORF">CSSPTR1EN2_LOCUS7111</name>
</gene>
<protein>
    <submittedName>
        <fullName evidence="2">Uncharacterized protein</fullName>
    </submittedName>
</protein>
<accession>A0ABP0TSG1</accession>
<feature type="region of interest" description="Disordered" evidence="1">
    <location>
        <begin position="25"/>
        <end position="51"/>
    </location>
</feature>
<reference evidence="2" key="1">
    <citation type="submission" date="2024-02" db="EMBL/GenBank/DDBJ databases">
        <authorList>
            <consortium name="ELIXIR-Norway"/>
            <consortium name="Elixir Norway"/>
        </authorList>
    </citation>
    <scope>NUCLEOTIDE SEQUENCE</scope>
</reference>
<dbReference type="PANTHER" id="PTHR33625:SF13">
    <property type="match status" value="1"/>
</dbReference>
<organism evidence="2 3">
    <name type="scientific">Sphagnum troendelagicum</name>
    <dbReference type="NCBI Taxonomy" id="128251"/>
    <lineage>
        <taxon>Eukaryota</taxon>
        <taxon>Viridiplantae</taxon>
        <taxon>Streptophyta</taxon>
        <taxon>Embryophyta</taxon>
        <taxon>Bryophyta</taxon>
        <taxon>Sphagnophytina</taxon>
        <taxon>Sphagnopsida</taxon>
        <taxon>Sphagnales</taxon>
        <taxon>Sphagnaceae</taxon>
        <taxon>Sphagnum</taxon>
    </lineage>
</organism>
<dbReference type="EMBL" id="OZ019906">
    <property type="protein sequence ID" value="CAK9203888.1"/>
    <property type="molecule type" value="Genomic_DNA"/>
</dbReference>
<evidence type="ECO:0000313" key="3">
    <source>
        <dbReference type="Proteomes" id="UP001497512"/>
    </source>
</evidence>
<evidence type="ECO:0000256" key="1">
    <source>
        <dbReference type="SAM" id="MobiDB-lite"/>
    </source>
</evidence>
<proteinExistence type="predicted"/>